<comment type="caution">
    <text evidence="2">The sequence shown here is derived from an EMBL/GenBank/DDBJ whole genome shotgun (WGS) entry which is preliminary data.</text>
</comment>
<proteinExistence type="predicted"/>
<protein>
    <submittedName>
        <fullName evidence="2">Uncharacterized protein</fullName>
    </submittedName>
</protein>
<evidence type="ECO:0000313" key="2">
    <source>
        <dbReference type="EMBL" id="KAG1778648.1"/>
    </source>
</evidence>
<dbReference type="AlphaFoldDB" id="A0A9P6ZYB2"/>
<dbReference type="OrthoDB" id="2685482at2759"/>
<name>A0A9P6ZYB2_9AGAM</name>
<dbReference type="Proteomes" id="UP000714275">
    <property type="component" value="Unassembled WGS sequence"/>
</dbReference>
<accession>A0A9P6ZYB2</accession>
<reference evidence="2" key="1">
    <citation type="journal article" date="2020" name="New Phytol.">
        <title>Comparative genomics reveals dynamic genome evolution in host specialist ectomycorrhizal fungi.</title>
        <authorList>
            <person name="Lofgren L.A."/>
            <person name="Nguyen N.H."/>
            <person name="Vilgalys R."/>
            <person name="Ruytinx J."/>
            <person name="Liao H.L."/>
            <person name="Branco S."/>
            <person name="Kuo A."/>
            <person name="LaButti K."/>
            <person name="Lipzen A."/>
            <person name="Andreopoulos W."/>
            <person name="Pangilinan J."/>
            <person name="Riley R."/>
            <person name="Hundley H."/>
            <person name="Na H."/>
            <person name="Barry K."/>
            <person name="Grigoriev I.V."/>
            <person name="Stajich J.E."/>
            <person name="Kennedy P.G."/>
        </authorList>
    </citation>
    <scope>NUCLEOTIDE SEQUENCE</scope>
    <source>
        <strain evidence="2">DOB743</strain>
    </source>
</reference>
<organism evidence="2 3">
    <name type="scientific">Suillus placidus</name>
    <dbReference type="NCBI Taxonomy" id="48579"/>
    <lineage>
        <taxon>Eukaryota</taxon>
        <taxon>Fungi</taxon>
        <taxon>Dikarya</taxon>
        <taxon>Basidiomycota</taxon>
        <taxon>Agaricomycotina</taxon>
        <taxon>Agaricomycetes</taxon>
        <taxon>Agaricomycetidae</taxon>
        <taxon>Boletales</taxon>
        <taxon>Suillineae</taxon>
        <taxon>Suillaceae</taxon>
        <taxon>Suillus</taxon>
    </lineage>
</organism>
<keyword evidence="3" id="KW-1185">Reference proteome</keyword>
<gene>
    <name evidence="2" type="ORF">EV702DRAFT_1044503</name>
</gene>
<evidence type="ECO:0000313" key="3">
    <source>
        <dbReference type="Proteomes" id="UP000714275"/>
    </source>
</evidence>
<evidence type="ECO:0000256" key="1">
    <source>
        <dbReference type="SAM" id="MobiDB-lite"/>
    </source>
</evidence>
<dbReference type="EMBL" id="JABBWD010000015">
    <property type="protein sequence ID" value="KAG1778648.1"/>
    <property type="molecule type" value="Genomic_DNA"/>
</dbReference>
<feature type="region of interest" description="Disordered" evidence="1">
    <location>
        <begin position="154"/>
        <end position="209"/>
    </location>
</feature>
<feature type="compositionally biased region" description="Acidic residues" evidence="1">
    <location>
        <begin position="172"/>
        <end position="181"/>
    </location>
</feature>
<sequence>MSIMKKGSQNLPCMLLDEICAASQGDTIASLILSIGHSLGKSIATHILSNTQGDGDNFMKMKDREDIEPVWQEYMQEQFDITETKLKEKKDIVRAFLTLHYPLLNFWYARQEAGEGPTFLFKAWRNKDGDMVALVVSNKSPSHWTCEVRKQQRVIMQRPQDSSTKAKSDTHLEEDDADVDLADDRSLQKRPRRAAGPLSALEGGTAVSRSIPKPQLVKPVKTGRNMLLAPKRIRGKKEVIEAPARTTQMLDTQDSVILSN</sequence>